<evidence type="ECO:0000313" key="5">
    <source>
        <dbReference type="Proteomes" id="UP000317265"/>
    </source>
</evidence>
<proteinExistence type="predicted"/>
<evidence type="ECO:0000313" key="4">
    <source>
        <dbReference type="Proteomes" id="UP000316080"/>
    </source>
</evidence>
<comment type="caution">
    <text evidence="2">The sequence shown here is derived from an EMBL/GenBank/DDBJ whole genome shotgun (WGS) entry which is preliminary data.</text>
</comment>
<sequence>MKRLNFSYIKKDNEIRALSDQAGDVLAILKGLGILSNIDSFIGFFNEERIKKIDAIYKFYYPIFIVNKDSSIMSIDGLELHRIEIKEYLINSKEFNIKLHEFSLLEIDKIICQEYTIINDEINDGFVIPCILSKENVISITNEIMRIYTSLKELLRSIKEESSRLEKEFDEKINYIKERKDNAIKEFDEKIKEKRCVIENLLLDCEEREISKIRNEIMKKKEILKNKKESMITLLNNLNKEFIEINKKISNRNKELLNLKKEKSKLNKEREDIMIIKNKIKDIKKINKLIRKLDIIEKELENINKKELEISNELEKLEKQKNLVESKIKELNKNLSEIIEEIKFLPSKEDLECRRKREEYMKNREAVIEELNSIINEKEKALMELKIEEDYTKFEYIRNKEKYDKITSLIEKEINNLERYMYKSEIPHNDDMELVYVPYYGIIRGAEVDIIEPFIIINNKKIKSKRLSLNTKIVKAVFTKYLPLLLFEAKDVFNILKKKDRIIQGINILKEEKVINRIQESIVLRRIL</sequence>
<organism evidence="2 4">
    <name type="scientific">Thermoproteota archaeon</name>
    <dbReference type="NCBI Taxonomy" id="2056631"/>
    <lineage>
        <taxon>Archaea</taxon>
        <taxon>Thermoproteota</taxon>
    </lineage>
</organism>
<dbReference type="EMBL" id="RXIH01000001">
    <property type="protein sequence ID" value="RZN57889.1"/>
    <property type="molecule type" value="Genomic_DNA"/>
</dbReference>
<gene>
    <name evidence="3" type="ORF">DSO09_05680</name>
    <name evidence="2" type="ORF">EF809_00315</name>
</gene>
<evidence type="ECO:0000313" key="3">
    <source>
        <dbReference type="EMBL" id="TDA37997.1"/>
    </source>
</evidence>
<evidence type="ECO:0000256" key="1">
    <source>
        <dbReference type="SAM" id="Coils"/>
    </source>
</evidence>
<reference evidence="3 5" key="1">
    <citation type="journal article" date="2019" name="Nat. Microbiol.">
        <title>Expanding anaerobic alkane metabolism in the domain of Archaea.</title>
        <authorList>
            <person name="Wang Y."/>
            <person name="Wegener G."/>
            <person name="Hou J."/>
            <person name="Wang F."/>
            <person name="Xiao X."/>
        </authorList>
    </citation>
    <scope>NUCLEOTIDE SEQUENCE [LARGE SCALE GENOMIC DNA]</scope>
    <source>
        <strain evidence="3">WYZ-LMO11</strain>
    </source>
</reference>
<dbReference type="EMBL" id="QNVI01000061">
    <property type="protein sequence ID" value="TDA37997.1"/>
    <property type="molecule type" value="Genomic_DNA"/>
</dbReference>
<dbReference type="AlphaFoldDB" id="A0A520KHJ7"/>
<accession>A0A520KHJ7</accession>
<protein>
    <submittedName>
        <fullName evidence="2">Uncharacterized protein</fullName>
    </submittedName>
</protein>
<keyword evidence="1" id="KW-0175">Coiled coil</keyword>
<feature type="coiled-coil region" evidence="1">
    <location>
        <begin position="203"/>
        <end position="388"/>
    </location>
</feature>
<dbReference type="Proteomes" id="UP000317265">
    <property type="component" value="Unassembled WGS sequence"/>
</dbReference>
<dbReference type="Proteomes" id="UP000316080">
    <property type="component" value="Unassembled WGS sequence"/>
</dbReference>
<name>A0A520KHJ7_9CREN</name>
<reference evidence="2 4" key="2">
    <citation type="journal article" date="2019" name="Nat. Microbiol.">
        <title>Wide diversity of methane and short-chain alkane metabolisms in uncultured archaea.</title>
        <authorList>
            <person name="Borrel G."/>
            <person name="Adam P.S."/>
            <person name="McKay L.J."/>
            <person name="Chen L.X."/>
            <person name="Sierra-Garcia I.N."/>
            <person name="Sieber C.M."/>
            <person name="Letourneur Q."/>
            <person name="Ghozlane A."/>
            <person name="Andersen G.L."/>
            <person name="Li W.J."/>
            <person name="Hallam S.J."/>
            <person name="Muyzer G."/>
            <person name="de Oliveira V.M."/>
            <person name="Inskeep W.P."/>
            <person name="Banfield J.F."/>
            <person name="Gribaldo S."/>
        </authorList>
    </citation>
    <scope>NUCLEOTIDE SEQUENCE [LARGE SCALE GENOMIC DNA]</scope>
    <source>
        <strain evidence="2">Verst-YHS</strain>
    </source>
</reference>
<evidence type="ECO:0000313" key="2">
    <source>
        <dbReference type="EMBL" id="RZN57889.1"/>
    </source>
</evidence>